<comment type="caution">
    <text evidence="10">The sequence shown here is derived from an EMBL/GenBank/DDBJ whole genome shotgun (WGS) entry which is preliminary data.</text>
</comment>
<comment type="cofactor">
    <cofactor evidence="1">
        <name>Mn(2+)</name>
        <dbReference type="ChEBI" id="CHEBI:29035"/>
    </cofactor>
</comment>
<dbReference type="InterPro" id="IPR004790">
    <property type="entry name" value="Isocitrate_DH_NADP"/>
</dbReference>
<evidence type="ECO:0000256" key="1">
    <source>
        <dbReference type="ARBA" id="ARBA00001936"/>
    </source>
</evidence>
<evidence type="ECO:0000256" key="6">
    <source>
        <dbReference type="ARBA" id="ARBA00022842"/>
    </source>
</evidence>
<reference evidence="10" key="1">
    <citation type="submission" date="2023-05" db="EMBL/GenBank/DDBJ databases">
        <title>Nepenthes gracilis genome sequencing.</title>
        <authorList>
            <person name="Fukushima K."/>
        </authorList>
    </citation>
    <scope>NUCLEOTIDE SEQUENCE</scope>
    <source>
        <strain evidence="10">SING2019-196</strain>
    </source>
</reference>
<keyword evidence="7" id="KW-0560">Oxidoreductase</keyword>
<keyword evidence="5" id="KW-0479">Metal-binding</keyword>
<dbReference type="Gene3D" id="3.40.718.10">
    <property type="entry name" value="Isopropylmalate Dehydrogenase"/>
    <property type="match status" value="1"/>
</dbReference>
<dbReference type="SUPFAM" id="SSF53659">
    <property type="entry name" value="Isocitrate/Isopropylmalate dehydrogenase-like"/>
    <property type="match status" value="1"/>
</dbReference>
<dbReference type="GO" id="GO:0046872">
    <property type="term" value="F:metal ion binding"/>
    <property type="evidence" value="ECO:0007669"/>
    <property type="project" value="UniProtKB-KW"/>
</dbReference>
<keyword evidence="8" id="KW-0464">Manganese</keyword>
<evidence type="ECO:0000313" key="11">
    <source>
        <dbReference type="Proteomes" id="UP001279734"/>
    </source>
</evidence>
<gene>
    <name evidence="10" type="ORF">Nepgr_011553</name>
</gene>
<dbReference type="EMBL" id="BSYO01000009">
    <property type="protein sequence ID" value="GMH09712.1"/>
    <property type="molecule type" value="Genomic_DNA"/>
</dbReference>
<dbReference type="Proteomes" id="UP001279734">
    <property type="component" value="Unassembled WGS sequence"/>
</dbReference>
<comment type="cofactor">
    <cofactor evidence="2">
        <name>Mg(2+)</name>
        <dbReference type="ChEBI" id="CHEBI:18420"/>
    </cofactor>
</comment>
<dbReference type="PANTHER" id="PTHR11822">
    <property type="entry name" value="NADP-SPECIFIC ISOCITRATE DEHYDROGENASE"/>
    <property type="match status" value="1"/>
</dbReference>
<evidence type="ECO:0000256" key="5">
    <source>
        <dbReference type="ARBA" id="ARBA00022723"/>
    </source>
</evidence>
<proteinExistence type="inferred from homology"/>
<evidence type="ECO:0000256" key="8">
    <source>
        <dbReference type="ARBA" id="ARBA00023211"/>
    </source>
</evidence>
<dbReference type="PANTHER" id="PTHR11822:SF5">
    <property type="entry name" value="ISOCITRATE DEHYDROGENASE [NADP], CHLOROPLASTIC_MITOCHONDRIAL"/>
    <property type="match status" value="1"/>
</dbReference>
<name>A0AAD3SEJ9_NEPGR</name>
<dbReference type="GO" id="GO:0004450">
    <property type="term" value="F:isocitrate dehydrogenase (NADP+) activity"/>
    <property type="evidence" value="ECO:0007669"/>
    <property type="project" value="InterPro"/>
</dbReference>
<dbReference type="GO" id="GO:0005739">
    <property type="term" value="C:mitochondrion"/>
    <property type="evidence" value="ECO:0007669"/>
    <property type="project" value="TreeGrafter"/>
</dbReference>
<organism evidence="10 11">
    <name type="scientific">Nepenthes gracilis</name>
    <name type="common">Slender pitcher plant</name>
    <dbReference type="NCBI Taxonomy" id="150966"/>
    <lineage>
        <taxon>Eukaryota</taxon>
        <taxon>Viridiplantae</taxon>
        <taxon>Streptophyta</taxon>
        <taxon>Embryophyta</taxon>
        <taxon>Tracheophyta</taxon>
        <taxon>Spermatophyta</taxon>
        <taxon>Magnoliopsida</taxon>
        <taxon>eudicotyledons</taxon>
        <taxon>Gunneridae</taxon>
        <taxon>Pentapetalae</taxon>
        <taxon>Caryophyllales</taxon>
        <taxon>Nepenthaceae</taxon>
        <taxon>Nepenthes</taxon>
    </lineage>
</organism>
<dbReference type="GO" id="GO:0006739">
    <property type="term" value="P:NADP+ metabolic process"/>
    <property type="evidence" value="ECO:0007669"/>
    <property type="project" value="TreeGrafter"/>
</dbReference>
<protein>
    <recommendedName>
        <fullName evidence="9">Isopropylmalate dehydrogenase-like domain-containing protein</fullName>
    </recommendedName>
</protein>
<keyword evidence="4" id="KW-0816">Tricarboxylic acid cycle</keyword>
<evidence type="ECO:0000256" key="4">
    <source>
        <dbReference type="ARBA" id="ARBA00022532"/>
    </source>
</evidence>
<accession>A0AAD3SEJ9</accession>
<dbReference type="GO" id="GO:0006099">
    <property type="term" value="P:tricarboxylic acid cycle"/>
    <property type="evidence" value="ECO:0007669"/>
    <property type="project" value="UniProtKB-KW"/>
</dbReference>
<evidence type="ECO:0000256" key="7">
    <source>
        <dbReference type="ARBA" id="ARBA00023002"/>
    </source>
</evidence>
<sequence length="135" mass="14864">MMAGSGNKSLKNKWYEHQLIDDMVVYTLKSDGGYVWTCTNYAGDVQSELLAQGFRSLVVMTTVLLSSNGTTLEVEAAHGTVTRHYRLHQKDETIYSSAASFNSMHQMLDVLDTEASLPHEEFGTASALNNGLVDV</sequence>
<feature type="domain" description="Isopropylmalate dehydrogenase-like" evidence="9">
    <location>
        <begin position="11"/>
        <end position="110"/>
    </location>
</feature>
<keyword evidence="6" id="KW-0460">Magnesium</keyword>
<dbReference type="AlphaFoldDB" id="A0AAD3SEJ9"/>
<dbReference type="Pfam" id="PF00180">
    <property type="entry name" value="Iso_dh"/>
    <property type="match status" value="1"/>
</dbReference>
<keyword evidence="11" id="KW-1185">Reference proteome</keyword>
<dbReference type="InterPro" id="IPR024084">
    <property type="entry name" value="IsoPropMal-DH-like_dom"/>
</dbReference>
<evidence type="ECO:0000256" key="3">
    <source>
        <dbReference type="ARBA" id="ARBA00007769"/>
    </source>
</evidence>
<comment type="similarity">
    <text evidence="3">Belongs to the isocitrate and isopropylmalate dehydrogenases family.</text>
</comment>
<dbReference type="GO" id="GO:0006102">
    <property type="term" value="P:isocitrate metabolic process"/>
    <property type="evidence" value="ECO:0007669"/>
    <property type="project" value="InterPro"/>
</dbReference>
<evidence type="ECO:0000259" key="9">
    <source>
        <dbReference type="Pfam" id="PF00180"/>
    </source>
</evidence>
<evidence type="ECO:0000256" key="2">
    <source>
        <dbReference type="ARBA" id="ARBA00001946"/>
    </source>
</evidence>
<evidence type="ECO:0000313" key="10">
    <source>
        <dbReference type="EMBL" id="GMH09712.1"/>
    </source>
</evidence>